<evidence type="ECO:0000313" key="9">
    <source>
        <dbReference type="Proteomes" id="UP000799330"/>
    </source>
</evidence>
<evidence type="ECO:0000313" key="8">
    <source>
        <dbReference type="EMBL" id="NCS56269.1"/>
    </source>
</evidence>
<sequence>MSDIELRQSVYDLLSSLRGLDTLKKLFWSELNYERENQTLSRRNWTEKAVEALAEDPILLASGGEDFRVIYARLNSNQLPLNLERLVVTQLLKDYPYALFIFSNANQEKWHFLNVKYDVKQDKRQVFRRIQVSPGEQLRTATESLSLLDLDNISSQSPLAIQERHDEAFDVEKVTKKFFEKYRLVFEKVEQLISQTLPNADQRRLFTQKLFNRLMFIVFIQKKGWLKFNEQTDYLETLWQDYRNDNSKSDKNFYRDRLTHLFFMGLNNPQPTDIIGINNGGFLRQLIGTVPYLNGGLFEQDEDDRNPKIIVPDQAIDVIFQGLFSNFNFTVTESTPLDAEVAVDPEMLGKVFEELVTGRHESGSYYTPKPIVSFMCREALKGYLGGYEALVDEHNVEQINVSKARDLLQKLSEVKIVDPACGSGAYLLGMLHELHSLTRLLDTRAQPENARDDYHRKLNIIQNNLYGVDIDEFAVNIARLRLWLSLTVEFDGEHPEPLPNLDFKIESGDSLTAPNPENVGQYTLRGQIIRQYREAKNSYLTMSEGVQKQILKQKINEFKAEIALITHGSNKVNGFDWAVEFAEVFSQKGFDIVLANPPYGATVGDRVRDLYFDRRTDGAQSKDTYGLFMARGLQLLRSGGQLCYIVSDTWRTIKTHKPLRKLFLEKTTIAHFIDLPSWVFDATVNTCILTVAKNTASESHDLIAADLRSLQIGDWNKLTENLDAIAAHSVDLQTIDYARYTYPQSLIATYDNLSLFIGSPKLYQLLSNSNFSRLGTIADVKVGLQTSDNDYYLRKRRGARGSYEILDESQLLTDADIAGLSDDEKLNGVTPNKYNNRCFLPFDKGGESNTDEGWLPNYYVPTQYLIDWSRDAVHRLRTATLADVKRRKKEFNKIEPQEEHRIASRFQNSEYYFQEGITFSPTGIYSPTFRLGSGCIFGNKGSTIFVRGIEPRILLGFLTSIVSRYLLKSYLSHTVETGEEVLTRLILPSLSPDLHERIKTLVESIINQQKHNQSYPYHLHEQKEIDAIIYQLYELDYEDIREIELWYCRRYPKLAKAQGVLAEVKEKYERHIEHCSRVLTKPPTYWKSHPILSLIAQGEGSKLEFKETLRVDIKTNTKNKDVLLASLKNITAFLNTDGGTLLIGVSDNLEIKGLEPDYTVGKGKNKDAFENNLRQIMESKIIPYPLHPNKVLVMVEFFTLPEGEICQVEVKPLDLSEIAYLEGKIFIRDGNRTKELKGDTLESWKQKRNPSLN</sequence>
<keyword evidence="3" id="KW-0808">Transferase</keyword>
<proteinExistence type="predicted"/>
<dbReference type="EMBL" id="JAADAI010000041">
    <property type="protein sequence ID" value="NCS56269.1"/>
    <property type="molecule type" value="Genomic_DNA"/>
</dbReference>
<dbReference type="SUPFAM" id="SSF53335">
    <property type="entry name" value="S-adenosyl-L-methionine-dependent methyltransferases"/>
    <property type="match status" value="1"/>
</dbReference>
<evidence type="ECO:0000256" key="4">
    <source>
        <dbReference type="ARBA" id="ARBA00022691"/>
    </source>
</evidence>
<dbReference type="InterPro" id="IPR038461">
    <property type="entry name" value="Schlafen_AlbA_2_dom_sf"/>
</dbReference>
<evidence type="ECO:0000256" key="2">
    <source>
        <dbReference type="ARBA" id="ARBA00022603"/>
    </source>
</evidence>
<evidence type="ECO:0000256" key="1">
    <source>
        <dbReference type="ARBA" id="ARBA00011900"/>
    </source>
</evidence>
<reference evidence="8" key="1">
    <citation type="journal article" date="2019" name="Mol. Ecol.">
        <title>Genome evolution and host-microbiome shifts correspond with intraspecific niche divergence within harmful algal bloom-forming Microcystis aeruginosa.</title>
        <authorList>
            <person name="Jackrel S.L."/>
            <person name="White J.D."/>
            <person name="Evans J.T."/>
            <person name="Buffin K."/>
            <person name="Hayden K."/>
            <person name="Sarnelle O."/>
            <person name="Denef V.J."/>
        </authorList>
    </citation>
    <scope>NUCLEOTIDE SEQUENCE</scope>
    <source>
        <strain evidence="8">G11-04</strain>
    </source>
</reference>
<comment type="catalytic activity">
    <reaction evidence="5">
        <text>a 2'-deoxyadenosine in DNA + S-adenosyl-L-methionine = an N(6)-methyl-2'-deoxyadenosine in DNA + S-adenosyl-L-homocysteine + H(+)</text>
        <dbReference type="Rhea" id="RHEA:15197"/>
        <dbReference type="Rhea" id="RHEA-COMP:12418"/>
        <dbReference type="Rhea" id="RHEA-COMP:12419"/>
        <dbReference type="ChEBI" id="CHEBI:15378"/>
        <dbReference type="ChEBI" id="CHEBI:57856"/>
        <dbReference type="ChEBI" id="CHEBI:59789"/>
        <dbReference type="ChEBI" id="CHEBI:90615"/>
        <dbReference type="ChEBI" id="CHEBI:90616"/>
        <dbReference type="EC" id="2.1.1.72"/>
    </reaction>
</comment>
<dbReference type="PANTHER" id="PTHR33841">
    <property type="entry name" value="DNA METHYLTRANSFERASE YEEA-RELATED"/>
    <property type="match status" value="1"/>
</dbReference>
<evidence type="ECO:0000259" key="6">
    <source>
        <dbReference type="Pfam" id="PF04326"/>
    </source>
</evidence>
<dbReference type="PANTHER" id="PTHR33841:SF1">
    <property type="entry name" value="DNA METHYLTRANSFERASE A"/>
    <property type="match status" value="1"/>
</dbReference>
<gene>
    <name evidence="8" type="ORF">GPJ16_04645</name>
</gene>
<accession>A0A966FXN1</accession>
<dbReference type="InterPro" id="IPR029063">
    <property type="entry name" value="SAM-dependent_MTases_sf"/>
</dbReference>
<dbReference type="Proteomes" id="UP000799330">
    <property type="component" value="Unassembled WGS sequence"/>
</dbReference>
<dbReference type="GO" id="GO:0032259">
    <property type="term" value="P:methylation"/>
    <property type="evidence" value="ECO:0007669"/>
    <property type="project" value="UniProtKB-KW"/>
</dbReference>
<dbReference type="EC" id="2.1.1.72" evidence="1"/>
<evidence type="ECO:0000256" key="5">
    <source>
        <dbReference type="ARBA" id="ARBA00047942"/>
    </source>
</evidence>
<dbReference type="InterPro" id="IPR011639">
    <property type="entry name" value="MethylTrfase_TaqI-like_dom"/>
</dbReference>
<organism evidence="8 9">
    <name type="scientific">Microcystis aeruginosa G11-04</name>
    <dbReference type="NCBI Taxonomy" id="2685956"/>
    <lineage>
        <taxon>Bacteria</taxon>
        <taxon>Bacillati</taxon>
        <taxon>Cyanobacteriota</taxon>
        <taxon>Cyanophyceae</taxon>
        <taxon>Oscillatoriophycideae</taxon>
        <taxon>Chroococcales</taxon>
        <taxon>Microcystaceae</taxon>
        <taxon>Microcystis</taxon>
    </lineage>
</organism>
<dbReference type="InterPro" id="IPR007421">
    <property type="entry name" value="Schlafen_AlbA_2_dom"/>
</dbReference>
<protein>
    <recommendedName>
        <fullName evidence="1">site-specific DNA-methyltransferase (adenine-specific)</fullName>
        <ecNumber evidence="1">2.1.1.72</ecNumber>
    </recommendedName>
</protein>
<dbReference type="InterPro" id="IPR050953">
    <property type="entry name" value="N4_N6_ade-DNA_methylase"/>
</dbReference>
<dbReference type="PROSITE" id="PS00092">
    <property type="entry name" value="N6_MTASE"/>
    <property type="match status" value="1"/>
</dbReference>
<dbReference type="Pfam" id="PF07669">
    <property type="entry name" value="Eco57I"/>
    <property type="match status" value="1"/>
</dbReference>
<dbReference type="AlphaFoldDB" id="A0A966FXN1"/>
<dbReference type="GO" id="GO:0003676">
    <property type="term" value="F:nucleic acid binding"/>
    <property type="evidence" value="ECO:0007669"/>
    <property type="project" value="InterPro"/>
</dbReference>
<evidence type="ECO:0000259" key="7">
    <source>
        <dbReference type="Pfam" id="PF07669"/>
    </source>
</evidence>
<feature type="domain" description="Schlafen AlbA-2" evidence="6">
    <location>
        <begin position="1099"/>
        <end position="1236"/>
    </location>
</feature>
<comment type="caution">
    <text evidence="8">The sequence shown here is derived from an EMBL/GenBank/DDBJ whole genome shotgun (WGS) entry which is preliminary data.</text>
</comment>
<feature type="domain" description="Type II methyltransferase M.TaqI-like" evidence="7">
    <location>
        <begin position="463"/>
        <end position="676"/>
    </location>
</feature>
<dbReference type="InterPro" id="IPR002052">
    <property type="entry name" value="DNA_methylase_N6_adenine_CS"/>
</dbReference>
<dbReference type="Gene3D" id="3.40.50.150">
    <property type="entry name" value="Vaccinia Virus protein VP39"/>
    <property type="match status" value="1"/>
</dbReference>
<dbReference type="Pfam" id="PF04326">
    <property type="entry name" value="SLFN_AlbA_2"/>
    <property type="match status" value="1"/>
</dbReference>
<keyword evidence="2 8" id="KW-0489">Methyltransferase</keyword>
<dbReference type="GO" id="GO:0009007">
    <property type="term" value="F:site-specific DNA-methyltransferase (adenine-specific) activity"/>
    <property type="evidence" value="ECO:0007669"/>
    <property type="project" value="UniProtKB-EC"/>
</dbReference>
<keyword evidence="4" id="KW-0949">S-adenosyl-L-methionine</keyword>
<dbReference type="GO" id="GO:0006304">
    <property type="term" value="P:DNA modification"/>
    <property type="evidence" value="ECO:0007669"/>
    <property type="project" value="InterPro"/>
</dbReference>
<evidence type="ECO:0000256" key="3">
    <source>
        <dbReference type="ARBA" id="ARBA00022679"/>
    </source>
</evidence>
<name>A0A966FXN1_MICAE</name>
<dbReference type="Gene3D" id="3.30.950.30">
    <property type="entry name" value="Schlafen, AAA domain"/>
    <property type="match status" value="1"/>
</dbReference>
<dbReference type="PRINTS" id="PR00507">
    <property type="entry name" value="N12N6MTFRASE"/>
</dbReference>